<keyword evidence="1 7" id="KW-1003">Cell membrane</keyword>
<reference evidence="9 10" key="1">
    <citation type="submission" date="2016-10" db="EMBL/GenBank/DDBJ databases">
        <authorList>
            <person name="de Groot N.N."/>
        </authorList>
    </citation>
    <scope>NUCLEOTIDE SEQUENCE [LARGE SCALE GENOMIC DNA]</scope>
    <source>
        <strain evidence="9 10">CGMCC 4.6945</strain>
    </source>
</reference>
<dbReference type="AlphaFoldDB" id="A0A1I0W846"/>
<dbReference type="PANTHER" id="PTHR30518">
    <property type="entry name" value="ENDOLYTIC MUREIN TRANSGLYCOSYLASE"/>
    <property type="match status" value="1"/>
</dbReference>
<gene>
    <name evidence="7" type="primary">mltG</name>
    <name evidence="9" type="ORF">SAMN05421867_102242</name>
</gene>
<accession>A0A1I0W846</accession>
<keyword evidence="6 7" id="KW-0961">Cell wall biogenesis/degradation</keyword>
<dbReference type="NCBIfam" id="TIGR00247">
    <property type="entry name" value="endolytic transglycosylase MltG"/>
    <property type="match status" value="1"/>
</dbReference>
<dbReference type="Gene3D" id="3.30.1490.480">
    <property type="entry name" value="Endolytic murein transglycosylase"/>
    <property type="match status" value="1"/>
</dbReference>
<dbReference type="STRING" id="988821.SAMN05421867_102242"/>
<name>A0A1I0W846_9CELL</name>
<organism evidence="9 10">
    <name type="scientific">Cellulomonas marina</name>
    <dbReference type="NCBI Taxonomy" id="988821"/>
    <lineage>
        <taxon>Bacteria</taxon>
        <taxon>Bacillati</taxon>
        <taxon>Actinomycetota</taxon>
        <taxon>Actinomycetes</taxon>
        <taxon>Micrococcales</taxon>
        <taxon>Cellulomonadaceae</taxon>
        <taxon>Cellulomonas</taxon>
    </lineage>
</organism>
<feature type="compositionally biased region" description="Polar residues" evidence="8">
    <location>
        <begin position="1"/>
        <end position="11"/>
    </location>
</feature>
<dbReference type="RefSeq" id="WP_090030882.1">
    <property type="nucleotide sequence ID" value="NZ_BONM01000012.1"/>
</dbReference>
<keyword evidence="2 7" id="KW-0812">Transmembrane</keyword>
<dbReference type="Pfam" id="PF02618">
    <property type="entry name" value="YceG"/>
    <property type="match status" value="1"/>
</dbReference>
<evidence type="ECO:0000256" key="5">
    <source>
        <dbReference type="ARBA" id="ARBA00023239"/>
    </source>
</evidence>
<dbReference type="EMBL" id="FOKA01000002">
    <property type="protein sequence ID" value="SFA84468.1"/>
    <property type="molecule type" value="Genomic_DNA"/>
</dbReference>
<dbReference type="Proteomes" id="UP000199012">
    <property type="component" value="Unassembled WGS sequence"/>
</dbReference>
<keyword evidence="3 7" id="KW-1133">Transmembrane helix</keyword>
<dbReference type="HAMAP" id="MF_02065">
    <property type="entry name" value="MltG"/>
    <property type="match status" value="1"/>
</dbReference>
<evidence type="ECO:0000256" key="6">
    <source>
        <dbReference type="ARBA" id="ARBA00023316"/>
    </source>
</evidence>
<dbReference type="GO" id="GO:0071555">
    <property type="term" value="P:cell wall organization"/>
    <property type="evidence" value="ECO:0007669"/>
    <property type="project" value="UniProtKB-KW"/>
</dbReference>
<evidence type="ECO:0000256" key="2">
    <source>
        <dbReference type="ARBA" id="ARBA00022692"/>
    </source>
</evidence>
<evidence type="ECO:0000256" key="3">
    <source>
        <dbReference type="ARBA" id="ARBA00022989"/>
    </source>
</evidence>
<feature type="compositionally biased region" description="Basic and acidic residues" evidence="8">
    <location>
        <begin position="25"/>
        <end position="40"/>
    </location>
</feature>
<evidence type="ECO:0000256" key="8">
    <source>
        <dbReference type="SAM" id="MobiDB-lite"/>
    </source>
</evidence>
<dbReference type="OrthoDB" id="9814591at2"/>
<dbReference type="EC" id="4.2.2.29" evidence="7"/>
<dbReference type="GO" id="GO:0009252">
    <property type="term" value="P:peptidoglycan biosynthetic process"/>
    <property type="evidence" value="ECO:0007669"/>
    <property type="project" value="UniProtKB-UniRule"/>
</dbReference>
<feature type="region of interest" description="Disordered" evidence="8">
    <location>
        <begin position="1"/>
        <end position="40"/>
    </location>
</feature>
<comment type="subcellular location">
    <subcellularLocation>
        <location evidence="7">Cell membrane</location>
        <topology evidence="7">Single-pass membrane protein</topology>
    </subcellularLocation>
</comment>
<dbReference type="GO" id="GO:0005886">
    <property type="term" value="C:plasma membrane"/>
    <property type="evidence" value="ECO:0007669"/>
    <property type="project" value="UniProtKB-SubCell"/>
</dbReference>
<proteinExistence type="inferred from homology"/>
<evidence type="ECO:0000256" key="7">
    <source>
        <dbReference type="HAMAP-Rule" id="MF_02065"/>
    </source>
</evidence>
<evidence type="ECO:0000313" key="10">
    <source>
        <dbReference type="Proteomes" id="UP000199012"/>
    </source>
</evidence>
<dbReference type="GO" id="GO:0008932">
    <property type="term" value="F:lytic endotransglycosylase activity"/>
    <property type="evidence" value="ECO:0007669"/>
    <property type="project" value="UniProtKB-UniRule"/>
</dbReference>
<evidence type="ECO:0000256" key="1">
    <source>
        <dbReference type="ARBA" id="ARBA00022475"/>
    </source>
</evidence>
<comment type="catalytic activity">
    <reaction evidence="7">
        <text>a peptidoglycan chain = a peptidoglycan chain with N-acetyl-1,6-anhydromuramyl-[peptide] at the reducing end + a peptidoglycan chain with N-acetylglucosamine at the non-reducing end.</text>
        <dbReference type="EC" id="4.2.2.29"/>
    </reaction>
</comment>
<comment type="similarity">
    <text evidence="7">Belongs to the transglycosylase MltG family.</text>
</comment>
<dbReference type="InterPro" id="IPR003770">
    <property type="entry name" value="MLTG-like"/>
</dbReference>
<feature type="site" description="Important for catalytic activity" evidence="7">
    <location>
        <position position="268"/>
    </location>
</feature>
<keyword evidence="10" id="KW-1185">Reference proteome</keyword>
<evidence type="ECO:0000313" key="9">
    <source>
        <dbReference type="EMBL" id="SFA84468.1"/>
    </source>
</evidence>
<comment type="function">
    <text evidence="7">Functions as a peptidoglycan terminase that cleaves nascent peptidoglycan strands endolytically to terminate their elongation.</text>
</comment>
<keyword evidence="5 7" id="KW-0456">Lyase</keyword>
<dbReference type="PANTHER" id="PTHR30518:SF2">
    <property type="entry name" value="ENDOLYTIC MUREIN TRANSGLYCOSYLASE"/>
    <property type="match status" value="1"/>
</dbReference>
<keyword evidence="4 7" id="KW-0472">Membrane</keyword>
<evidence type="ECO:0000256" key="4">
    <source>
        <dbReference type="ARBA" id="ARBA00023136"/>
    </source>
</evidence>
<sequence>MDDGTQGTTVRSDPRDGFFEAEEPLGERRSRARARAQEAQRRRRRRRSLVVVLVVLLLVGGGAYGVWTVLSDVRDGGSTTAAVEDYPGPGRPSAQVTIPEGATGADMGQVLADAGVVATSRAFSTAYAANPDAQGIQPGTYNLLLEMRATDAVVALLNPASRATTRVTVPEGLTVQQVLTRVSEITTIPLADLQAAAADPAAIGLPAEAGGAVEGWLFPATYEVAPDATAAGVLTQMVGKTVSVLDGLGVAATDRQRVLTMASVAEKEVSDVDDYGRVARVIQNRLDRGWPLGMDTINAYGLGKSAMDLTTADFESDDPYNSRRVLGLPPTPISNPGQAAIEAAITPAEGPWLFFITVDLDTGETIFTDSNDEFLAGKAQYQQWLAENS</sequence>
<feature type="transmembrane region" description="Helical" evidence="7">
    <location>
        <begin position="49"/>
        <end position="70"/>
    </location>
</feature>
<protein>
    <recommendedName>
        <fullName evidence="7">Endolytic murein transglycosylase</fullName>
        <ecNumber evidence="7">4.2.2.29</ecNumber>
    </recommendedName>
    <alternativeName>
        <fullName evidence="7">Peptidoglycan lytic transglycosylase</fullName>
    </alternativeName>
    <alternativeName>
        <fullName evidence="7">Peptidoglycan polymerization terminase</fullName>
    </alternativeName>
</protein>